<evidence type="ECO:0000313" key="2">
    <source>
        <dbReference type="WBParaSite" id="ES5_v2.g15860.t1"/>
    </source>
</evidence>
<evidence type="ECO:0000313" key="1">
    <source>
        <dbReference type="Proteomes" id="UP000887579"/>
    </source>
</evidence>
<organism evidence="1 2">
    <name type="scientific">Panagrolaimus sp. ES5</name>
    <dbReference type="NCBI Taxonomy" id="591445"/>
    <lineage>
        <taxon>Eukaryota</taxon>
        <taxon>Metazoa</taxon>
        <taxon>Ecdysozoa</taxon>
        <taxon>Nematoda</taxon>
        <taxon>Chromadorea</taxon>
        <taxon>Rhabditida</taxon>
        <taxon>Tylenchina</taxon>
        <taxon>Panagrolaimomorpha</taxon>
        <taxon>Panagrolaimoidea</taxon>
        <taxon>Panagrolaimidae</taxon>
        <taxon>Panagrolaimus</taxon>
    </lineage>
</organism>
<name>A0AC34FF35_9BILA</name>
<dbReference type="Proteomes" id="UP000887579">
    <property type="component" value="Unplaced"/>
</dbReference>
<protein>
    <submittedName>
        <fullName evidence="2">Stress-activated protein kinase JNK</fullName>
    </submittedName>
</protein>
<dbReference type="WBParaSite" id="ES5_v2.g15860.t1">
    <property type="protein sequence ID" value="ES5_v2.g15860.t1"/>
    <property type="gene ID" value="ES5_v2.g15860"/>
</dbReference>
<reference evidence="2" key="1">
    <citation type="submission" date="2022-11" db="UniProtKB">
        <authorList>
            <consortium name="WormBaseParasite"/>
        </authorList>
    </citation>
    <scope>IDENTIFICATION</scope>
</reference>
<sequence>MNMYKTDYDGTEFHIPNRYVALDYQGTVGNGIIISASDSKTQQPVATKKFTRPFADSVLARRTYREFVILNLINHRNVVKLLNTYTPQNNVNVFCDVYHVMEGNLRAIELQNHLHKPLSYLMYQILCGINHLHKSGIIHRNLTPDSLGFTSDAVVKIRDFGMACPENCSRLTAYVSQRYYRAPEIILGIGYKANADVWALGCIFVELLTRKILFPGKTCIDQWIQIISFVGTPNSAFPQRLENSVKEYIKSLQYFPTQSWEKVLPDSLFTPEKSDVPELEKAVLFRDLISRMLIIDPIQRISIQEALDHPYVKMWYDSSQVDGPASLPYKIQIDETEHDVKTWKSKFKKNFSFKIA</sequence>
<accession>A0AC34FF35</accession>
<proteinExistence type="predicted"/>